<sequence length="56" mass="6504">MKPFARDITITITVKMILLYLLWYFCVRGMHPVMPSGEEWMLGKTTQAASSQINKR</sequence>
<comment type="caution">
    <text evidence="2">The sequence shown here is derived from an EMBL/GenBank/DDBJ whole genome shotgun (WGS) entry which is preliminary data.</text>
</comment>
<dbReference type="NCBIfam" id="NF045611">
    <property type="entry name" value="small_CydP"/>
    <property type="match status" value="1"/>
</dbReference>
<organism evidence="2 3">
    <name type="scientific">Legionella worsleiensis</name>
    <dbReference type="NCBI Taxonomy" id="45076"/>
    <lineage>
        <taxon>Bacteria</taxon>
        <taxon>Pseudomonadati</taxon>
        <taxon>Pseudomonadota</taxon>
        <taxon>Gammaproteobacteria</taxon>
        <taxon>Legionellales</taxon>
        <taxon>Legionellaceae</taxon>
        <taxon>Legionella</taxon>
    </lineage>
</organism>
<dbReference type="InterPro" id="IPR054636">
    <property type="entry name" value="CydP"/>
</dbReference>
<keyword evidence="1" id="KW-0812">Transmembrane</keyword>
<evidence type="ECO:0000313" key="3">
    <source>
        <dbReference type="Proteomes" id="UP000054662"/>
    </source>
</evidence>
<dbReference type="Proteomes" id="UP000054662">
    <property type="component" value="Unassembled WGS sequence"/>
</dbReference>
<evidence type="ECO:0000313" key="2">
    <source>
        <dbReference type="EMBL" id="KTD76691.1"/>
    </source>
</evidence>
<keyword evidence="3" id="KW-1185">Reference proteome</keyword>
<name>A0A0W1A6Q7_9GAMM</name>
<dbReference type="EMBL" id="LNZC01000027">
    <property type="protein sequence ID" value="KTD76691.1"/>
    <property type="molecule type" value="Genomic_DNA"/>
</dbReference>
<keyword evidence="1" id="KW-0472">Membrane</keyword>
<reference evidence="2 3" key="1">
    <citation type="submission" date="2015-11" db="EMBL/GenBank/DDBJ databases">
        <title>Genomic analysis of 38 Legionella species identifies large and diverse effector repertoires.</title>
        <authorList>
            <person name="Burstein D."/>
            <person name="Amaro F."/>
            <person name="Zusman T."/>
            <person name="Lifshitz Z."/>
            <person name="Cohen O."/>
            <person name="Gilbert J.A."/>
            <person name="Pupko T."/>
            <person name="Shuman H.A."/>
            <person name="Segal G."/>
        </authorList>
    </citation>
    <scope>NUCLEOTIDE SEQUENCE [LARGE SCALE GENOMIC DNA]</scope>
    <source>
        <strain evidence="2 3">ATCC 49508</strain>
    </source>
</reference>
<gene>
    <name evidence="2" type="ORF">Lwor_1916</name>
</gene>
<feature type="transmembrane region" description="Helical" evidence="1">
    <location>
        <begin position="12"/>
        <end position="31"/>
    </location>
</feature>
<dbReference type="PATRIC" id="fig|45076.6.peg.2089"/>
<accession>A0A0W1A6Q7</accession>
<proteinExistence type="predicted"/>
<evidence type="ECO:0000256" key="1">
    <source>
        <dbReference type="SAM" id="Phobius"/>
    </source>
</evidence>
<dbReference type="STRING" id="45076.Lwor_1916"/>
<keyword evidence="1" id="KW-1133">Transmembrane helix</keyword>
<protein>
    <submittedName>
        <fullName evidence="2">Uncharacterized protein</fullName>
    </submittedName>
</protein>
<dbReference type="AlphaFoldDB" id="A0A0W1A6Q7"/>